<reference evidence="2 3" key="1">
    <citation type="submission" date="2019-06" db="EMBL/GenBank/DDBJ databases">
        <title>Saccharibacillus brassicae sp. nov., an endophytic bacterium isolated from Chinese cabbage seeds (Brassica pekinensis).</title>
        <authorList>
            <person name="Jiang L."/>
            <person name="Lee J."/>
            <person name="Kim S.W."/>
        </authorList>
    </citation>
    <scope>NUCLEOTIDE SEQUENCE [LARGE SCALE GENOMIC DNA]</scope>
    <source>
        <strain evidence="3">KCTC 43072 / ATSA2</strain>
    </source>
</reference>
<keyword evidence="2" id="KW-0808">Transferase</keyword>
<name>A0A4Y6V4J6_SACBS</name>
<sequence>MEITPVALVGKRARIQPMEERHAEALFEAGRDPSIWTYMPMSIRSPEQMRELVRQALAAKKDGSEFPYVIVDRESGKVVGSTRFLAISRPNRSLEIGWTWLSPAVWRTSVNTECKFLLLRHAFETLGAIRVQIKTDRRNLRSQQAIERLGATKEGVLRKHVILHDGYVRDSVFYAILDEEWAAVKSGLELKLASVD</sequence>
<dbReference type="Proteomes" id="UP000316968">
    <property type="component" value="Chromosome"/>
</dbReference>
<evidence type="ECO:0000313" key="2">
    <source>
        <dbReference type="EMBL" id="QDH23205.1"/>
    </source>
</evidence>
<keyword evidence="3" id="KW-1185">Reference proteome</keyword>
<dbReference type="PROSITE" id="PS51186">
    <property type="entry name" value="GNAT"/>
    <property type="match status" value="1"/>
</dbReference>
<dbReference type="Pfam" id="PF13302">
    <property type="entry name" value="Acetyltransf_3"/>
    <property type="match status" value="1"/>
</dbReference>
<dbReference type="PANTHER" id="PTHR43610:SF1">
    <property type="entry name" value="N-ACETYLTRANSFERASE DOMAIN-CONTAINING PROTEIN"/>
    <property type="match status" value="1"/>
</dbReference>
<dbReference type="Gene3D" id="3.40.630.30">
    <property type="match status" value="1"/>
</dbReference>
<dbReference type="AlphaFoldDB" id="A0A4Y6V4J6"/>
<dbReference type="GO" id="GO:0016747">
    <property type="term" value="F:acyltransferase activity, transferring groups other than amino-acyl groups"/>
    <property type="evidence" value="ECO:0007669"/>
    <property type="project" value="InterPro"/>
</dbReference>
<dbReference type="KEGG" id="saca:FFV09_21475"/>
<gene>
    <name evidence="2" type="ORF">FFV09_21475</name>
</gene>
<proteinExistence type="predicted"/>
<dbReference type="InterPro" id="IPR000182">
    <property type="entry name" value="GNAT_dom"/>
</dbReference>
<dbReference type="OrthoDB" id="9795199at2"/>
<dbReference type="InterPro" id="IPR016181">
    <property type="entry name" value="Acyl_CoA_acyltransferase"/>
</dbReference>
<dbReference type="EMBL" id="CP041217">
    <property type="protein sequence ID" value="QDH23205.1"/>
    <property type="molecule type" value="Genomic_DNA"/>
</dbReference>
<evidence type="ECO:0000313" key="3">
    <source>
        <dbReference type="Proteomes" id="UP000316968"/>
    </source>
</evidence>
<dbReference type="SUPFAM" id="SSF55729">
    <property type="entry name" value="Acyl-CoA N-acyltransferases (Nat)"/>
    <property type="match status" value="1"/>
</dbReference>
<feature type="domain" description="N-acetyltransferase" evidence="1">
    <location>
        <begin position="13"/>
        <end position="179"/>
    </location>
</feature>
<dbReference type="PANTHER" id="PTHR43610">
    <property type="entry name" value="BLL6696 PROTEIN"/>
    <property type="match status" value="1"/>
</dbReference>
<accession>A0A4Y6V4J6</accession>
<protein>
    <submittedName>
        <fullName evidence="2">GNAT family N-acetyltransferase</fullName>
    </submittedName>
</protein>
<evidence type="ECO:0000259" key="1">
    <source>
        <dbReference type="PROSITE" id="PS51186"/>
    </source>
</evidence>
<dbReference type="RefSeq" id="WP_141449742.1">
    <property type="nucleotide sequence ID" value="NZ_CP041217.1"/>
</dbReference>
<organism evidence="2 3">
    <name type="scientific">Saccharibacillus brassicae</name>
    <dbReference type="NCBI Taxonomy" id="2583377"/>
    <lineage>
        <taxon>Bacteria</taxon>
        <taxon>Bacillati</taxon>
        <taxon>Bacillota</taxon>
        <taxon>Bacilli</taxon>
        <taxon>Bacillales</taxon>
        <taxon>Paenibacillaceae</taxon>
        <taxon>Saccharibacillus</taxon>
    </lineage>
</organism>